<evidence type="ECO:0000313" key="8">
    <source>
        <dbReference type="Proteomes" id="UP000886785"/>
    </source>
</evidence>
<evidence type="ECO:0000256" key="2">
    <source>
        <dbReference type="ARBA" id="ARBA00023002"/>
    </source>
</evidence>
<evidence type="ECO:0000259" key="5">
    <source>
        <dbReference type="Pfam" id="PF00389"/>
    </source>
</evidence>
<dbReference type="GO" id="GO:0051287">
    <property type="term" value="F:NAD binding"/>
    <property type="evidence" value="ECO:0007669"/>
    <property type="project" value="InterPro"/>
</dbReference>
<gene>
    <name evidence="7" type="ORF">IAA54_07895</name>
</gene>
<accession>A0A9D1J1R5</accession>
<evidence type="ECO:0000259" key="6">
    <source>
        <dbReference type="Pfam" id="PF02826"/>
    </source>
</evidence>
<dbReference type="Pfam" id="PF02826">
    <property type="entry name" value="2-Hacid_dh_C"/>
    <property type="match status" value="1"/>
</dbReference>
<dbReference type="Proteomes" id="UP000886785">
    <property type="component" value="Unassembled WGS sequence"/>
</dbReference>
<dbReference type="SUPFAM" id="SSF52283">
    <property type="entry name" value="Formate/glycerate dehydrogenase catalytic domain-like"/>
    <property type="match status" value="1"/>
</dbReference>
<feature type="domain" description="D-isomer specific 2-hydroxyacid dehydrogenase catalytic" evidence="5">
    <location>
        <begin position="14"/>
        <end position="320"/>
    </location>
</feature>
<keyword evidence="3" id="KW-0520">NAD</keyword>
<evidence type="ECO:0000256" key="1">
    <source>
        <dbReference type="ARBA" id="ARBA00005854"/>
    </source>
</evidence>
<dbReference type="GO" id="GO:0016616">
    <property type="term" value="F:oxidoreductase activity, acting on the CH-OH group of donors, NAD or NADP as acceptor"/>
    <property type="evidence" value="ECO:0007669"/>
    <property type="project" value="InterPro"/>
</dbReference>
<feature type="domain" description="D-isomer specific 2-hydroxyacid dehydrogenase NAD-binding" evidence="6">
    <location>
        <begin position="109"/>
        <end position="288"/>
    </location>
</feature>
<dbReference type="AlphaFoldDB" id="A0A9D1J1R5"/>
<proteinExistence type="inferred from homology"/>
<reference evidence="7" key="1">
    <citation type="submission" date="2020-10" db="EMBL/GenBank/DDBJ databases">
        <authorList>
            <person name="Gilroy R."/>
        </authorList>
    </citation>
    <scope>NUCLEOTIDE SEQUENCE</scope>
    <source>
        <strain evidence="7">ChiSjej1B19-7085</strain>
    </source>
</reference>
<dbReference type="InterPro" id="IPR006139">
    <property type="entry name" value="D-isomer_2_OHA_DH_cat_dom"/>
</dbReference>
<dbReference type="InterPro" id="IPR036291">
    <property type="entry name" value="NAD(P)-bd_dom_sf"/>
</dbReference>
<dbReference type="SUPFAM" id="SSF51735">
    <property type="entry name" value="NAD(P)-binding Rossmann-fold domains"/>
    <property type="match status" value="1"/>
</dbReference>
<dbReference type="InterPro" id="IPR050857">
    <property type="entry name" value="D-2-hydroxyacid_DH"/>
</dbReference>
<comment type="caution">
    <text evidence="7">The sequence shown here is derived from an EMBL/GenBank/DDBJ whole genome shotgun (WGS) entry which is preliminary data.</text>
</comment>
<dbReference type="EMBL" id="DVHF01000087">
    <property type="protein sequence ID" value="HIR57578.1"/>
    <property type="molecule type" value="Genomic_DNA"/>
</dbReference>
<dbReference type="PANTHER" id="PTHR42789">
    <property type="entry name" value="D-ISOMER SPECIFIC 2-HYDROXYACID DEHYDROGENASE FAMILY PROTEIN (AFU_ORTHOLOGUE AFUA_6G10090)"/>
    <property type="match status" value="1"/>
</dbReference>
<comment type="similarity">
    <text evidence="1 4">Belongs to the D-isomer specific 2-hydroxyacid dehydrogenase family.</text>
</comment>
<dbReference type="FunFam" id="3.40.50.720:FF:000203">
    <property type="entry name" value="D-3-phosphoglycerate dehydrogenase (SerA)"/>
    <property type="match status" value="1"/>
</dbReference>
<reference evidence="7" key="2">
    <citation type="journal article" date="2021" name="PeerJ">
        <title>Extensive microbial diversity within the chicken gut microbiome revealed by metagenomics and culture.</title>
        <authorList>
            <person name="Gilroy R."/>
            <person name="Ravi A."/>
            <person name="Getino M."/>
            <person name="Pursley I."/>
            <person name="Horton D.L."/>
            <person name="Alikhan N.F."/>
            <person name="Baker D."/>
            <person name="Gharbi K."/>
            <person name="Hall N."/>
            <person name="Watson M."/>
            <person name="Adriaenssens E.M."/>
            <person name="Foster-Nyarko E."/>
            <person name="Jarju S."/>
            <person name="Secka A."/>
            <person name="Antonio M."/>
            <person name="Oren A."/>
            <person name="Chaudhuri R.R."/>
            <person name="La Ragione R."/>
            <person name="Hildebrand F."/>
            <person name="Pallen M.J."/>
        </authorList>
    </citation>
    <scope>NUCLEOTIDE SEQUENCE</scope>
    <source>
        <strain evidence="7">ChiSjej1B19-7085</strain>
    </source>
</reference>
<dbReference type="InterPro" id="IPR006140">
    <property type="entry name" value="D-isomer_DH_NAD-bd"/>
</dbReference>
<sequence length="325" mass="36498">MKKIFVTRWIPEECRAPYRGKYEIICPEQEEAMFSQEEIWRGAETCDALYCIGGVKCGKDLIDRTANARVIGNFGVGYDNVDVEYATQMGKLIINTPDSVTRVTAEHTIALMLSAARSIPLYDREVREMRRCVKKNMFLDRDMLIQDKVCGIVGFGRIGKAVAEMARGLGMKVVFYTTHPPEEEEQRRLGVKYLPFDELLREADVVSCHVPYRKENHHLFGREEFAKMKPSAYFINMARGPVMDERALAEALHSGTIRGAATDVFEFEPEVTQELAEQPNAVLTPHVGSSVREARNAMASEALAGIVSALEGKIPYNAVNPQAWS</sequence>
<protein>
    <submittedName>
        <fullName evidence="7">Uncharacterized protein</fullName>
    </submittedName>
</protein>
<organism evidence="7 8">
    <name type="scientific">Candidatus Gallacutalibacter pullicola</name>
    <dbReference type="NCBI Taxonomy" id="2840830"/>
    <lineage>
        <taxon>Bacteria</taxon>
        <taxon>Bacillati</taxon>
        <taxon>Bacillota</taxon>
        <taxon>Clostridia</taxon>
        <taxon>Eubacteriales</taxon>
        <taxon>Candidatus Gallacutalibacter</taxon>
    </lineage>
</organism>
<keyword evidence="2 4" id="KW-0560">Oxidoreductase</keyword>
<name>A0A9D1J1R5_9FIRM</name>
<dbReference type="Gene3D" id="3.40.50.720">
    <property type="entry name" value="NAD(P)-binding Rossmann-like Domain"/>
    <property type="match status" value="2"/>
</dbReference>
<evidence type="ECO:0000313" key="7">
    <source>
        <dbReference type="EMBL" id="HIR57578.1"/>
    </source>
</evidence>
<dbReference type="Pfam" id="PF00389">
    <property type="entry name" value="2-Hacid_dh"/>
    <property type="match status" value="1"/>
</dbReference>
<dbReference type="PANTHER" id="PTHR42789:SF1">
    <property type="entry name" value="D-ISOMER SPECIFIC 2-HYDROXYACID DEHYDROGENASE FAMILY PROTEIN (AFU_ORTHOLOGUE AFUA_6G10090)"/>
    <property type="match status" value="1"/>
</dbReference>
<evidence type="ECO:0000256" key="4">
    <source>
        <dbReference type="RuleBase" id="RU003719"/>
    </source>
</evidence>
<dbReference type="InterPro" id="IPR029753">
    <property type="entry name" value="D-isomer_DH_CS"/>
</dbReference>
<evidence type="ECO:0000256" key="3">
    <source>
        <dbReference type="ARBA" id="ARBA00023027"/>
    </source>
</evidence>
<dbReference type="PROSITE" id="PS00671">
    <property type="entry name" value="D_2_HYDROXYACID_DH_3"/>
    <property type="match status" value="1"/>
</dbReference>